<feature type="region of interest" description="Disordered" evidence="3">
    <location>
        <begin position="44"/>
        <end position="63"/>
    </location>
</feature>
<evidence type="ECO:0000256" key="3">
    <source>
        <dbReference type="SAM" id="MobiDB-lite"/>
    </source>
</evidence>
<feature type="region of interest" description="Disordered" evidence="3">
    <location>
        <begin position="276"/>
        <end position="310"/>
    </location>
</feature>
<dbReference type="PANTHER" id="PTHR31636">
    <property type="entry name" value="OSJNBA0084A10.13 PROTEIN-RELATED"/>
    <property type="match status" value="1"/>
</dbReference>
<protein>
    <submittedName>
        <fullName evidence="4">Uncharacterized protein</fullName>
    </submittedName>
</protein>
<dbReference type="Proteomes" id="UP000825935">
    <property type="component" value="Chromosome 20"/>
</dbReference>
<dbReference type="PROSITE" id="PS50985">
    <property type="entry name" value="GRAS"/>
    <property type="match status" value="1"/>
</dbReference>
<accession>A0A8T2SHA2</accession>
<feature type="compositionally biased region" description="Low complexity" evidence="3">
    <location>
        <begin position="276"/>
        <end position="287"/>
    </location>
</feature>
<name>A0A8T2SHA2_CERRI</name>
<gene>
    <name evidence="4" type="ORF">KP509_20G055000</name>
</gene>
<comment type="caution">
    <text evidence="4">The sequence shown here is derived from an EMBL/GenBank/DDBJ whole genome shotgun (WGS) entry which is preliminary data.</text>
</comment>
<evidence type="ECO:0000256" key="1">
    <source>
        <dbReference type="ARBA" id="ARBA00023015"/>
    </source>
</evidence>
<dbReference type="OrthoDB" id="47276at2759"/>
<keyword evidence="2" id="KW-0804">Transcription</keyword>
<dbReference type="AlphaFoldDB" id="A0A8T2SHA2"/>
<evidence type="ECO:0000313" key="5">
    <source>
        <dbReference type="Proteomes" id="UP000825935"/>
    </source>
</evidence>
<feature type="compositionally biased region" description="Polar residues" evidence="3">
    <location>
        <begin position="298"/>
        <end position="310"/>
    </location>
</feature>
<dbReference type="EMBL" id="CM035425">
    <property type="protein sequence ID" value="KAH7331882.1"/>
    <property type="molecule type" value="Genomic_DNA"/>
</dbReference>
<evidence type="ECO:0000256" key="2">
    <source>
        <dbReference type="ARBA" id="ARBA00023163"/>
    </source>
</evidence>
<sequence length="841" mass="92946">METLFASQLQQDWLEKQPFKQSSAFLASNGSIVSISSHQNFPASLAFPPSPPDSATEVSTTSDPSQVLLQNLDEEGFGDPILRCINDMLMNEEDLNDRNCMMFECTSQMRELYEILGSSEGPPACENHKEEFPFDSLPIDAYDTESSALTSTDTRSSFLDFLPYETDNYMNVSFFGEDSDYGFSAYGNSANASVFSQDDGLCGLTAQTPVVTPLWSLQNLESRQIIPAPSGNVRNRDNRVDELINNINAINSNTSRSASAASFPLISSAHYGASSNSLSNGVSSPHSAGQSLLGRQEPLNSTNASLPSSALGSSMRKNFSLVIDNQHLPVGSNEHNHMLRPAIHDVGWNNIKSDSMPYMTSGKLQINKAEARANGRSKRPAAEIDTVTVSPGISSSSSADNGDAEHAGEEENLSYVRNQDLDAEMCGKVLNSGLAVLIGMLSKSSSACVKKDTGRTTIVVSTVADLKGLLMSCAQAVASSNLQRAQEILREIRQDANPYGSGLQRLAHYFAEGLVARLSGTGDRLYSVFMNNGPSAAKLLKAHHLYVEVCPFVKVSHYFANKAILDAAKGASRLHIIDYGILYGLQWPCLISALAIREGGPPVLRITGIDFPQPGYDHAERVEMTGRRLSEYARTYNVPFEYHAVASRWETIQPSSLLLSSRWDEVVIVNSMHRLHHLLDETVPPLNPRKTVLSRIREINPKIFVQGIKNGNYNVPFFMSRFKEALISFSGHFDMFETLIRSDNQERLMIEREVLGRDILNIIACEGAERIERPETYKQWQNRTQRAGFVQMPVDRNVLKDTQAIVGCKYNKNFTVDEDRSWMLLSWKGKVANALSVWKPC</sequence>
<proteinExistence type="predicted"/>
<keyword evidence="1" id="KW-0805">Transcription regulation</keyword>
<evidence type="ECO:0000313" key="4">
    <source>
        <dbReference type="EMBL" id="KAH7331882.1"/>
    </source>
</evidence>
<feature type="region of interest" description="Disordered" evidence="3">
    <location>
        <begin position="369"/>
        <end position="410"/>
    </location>
</feature>
<dbReference type="Pfam" id="PF03514">
    <property type="entry name" value="GRAS"/>
    <property type="match status" value="1"/>
</dbReference>
<dbReference type="InterPro" id="IPR005202">
    <property type="entry name" value="TF_GRAS"/>
</dbReference>
<keyword evidence="5" id="KW-1185">Reference proteome</keyword>
<organism evidence="4 5">
    <name type="scientific">Ceratopteris richardii</name>
    <name type="common">Triangle waterfern</name>
    <dbReference type="NCBI Taxonomy" id="49495"/>
    <lineage>
        <taxon>Eukaryota</taxon>
        <taxon>Viridiplantae</taxon>
        <taxon>Streptophyta</taxon>
        <taxon>Embryophyta</taxon>
        <taxon>Tracheophyta</taxon>
        <taxon>Polypodiopsida</taxon>
        <taxon>Polypodiidae</taxon>
        <taxon>Polypodiales</taxon>
        <taxon>Pteridineae</taxon>
        <taxon>Pteridaceae</taxon>
        <taxon>Parkerioideae</taxon>
        <taxon>Ceratopteris</taxon>
    </lineage>
</organism>
<reference evidence="4" key="1">
    <citation type="submission" date="2021-08" db="EMBL/GenBank/DDBJ databases">
        <title>WGS assembly of Ceratopteris richardii.</title>
        <authorList>
            <person name="Marchant D.B."/>
            <person name="Chen G."/>
            <person name="Jenkins J."/>
            <person name="Shu S."/>
            <person name="Leebens-Mack J."/>
            <person name="Grimwood J."/>
            <person name="Schmutz J."/>
            <person name="Soltis P."/>
            <person name="Soltis D."/>
            <person name="Chen Z.-H."/>
        </authorList>
    </citation>
    <scope>NUCLEOTIDE SEQUENCE</scope>
    <source>
        <strain evidence="4">Whitten #5841</strain>
        <tissue evidence="4">Leaf</tissue>
    </source>
</reference>